<sequence>MSTPKTESAPNKHSLNDDETLNSSASKTQMISNTSSKKLNKKKENKNKNAEPNSKKTPTSKAKKSTVTLIKNDISSETSLKNSHDFIFANHINYLNKMSFSNLVNFDNEEISRHNQVTIQKLVNKKPIKLTPELKYFTCKKCEIMLIPGETSRTRIKSKRQKHVAVSCLNCGNIKRFNFE</sequence>
<feature type="compositionally biased region" description="Polar residues" evidence="5">
    <location>
        <begin position="1"/>
        <end position="13"/>
    </location>
</feature>
<dbReference type="EMBL" id="CAJNOC010000071">
    <property type="protein sequence ID" value="CAF0712137.1"/>
    <property type="molecule type" value="Genomic_DNA"/>
</dbReference>
<gene>
    <name evidence="6" type="ORF">OXX778_LOCUS1175</name>
</gene>
<dbReference type="GO" id="GO:0046872">
    <property type="term" value="F:metal ion binding"/>
    <property type="evidence" value="ECO:0007669"/>
    <property type="project" value="UniProtKB-KW"/>
</dbReference>
<dbReference type="PANTHER" id="PTHR14742:SF0">
    <property type="entry name" value="RIBONUCLEASE P PROTEIN SUBUNIT P21"/>
    <property type="match status" value="1"/>
</dbReference>
<name>A0A813MDV6_9BILA</name>
<keyword evidence="7" id="KW-1185">Reference proteome</keyword>
<dbReference type="Proteomes" id="UP000663879">
    <property type="component" value="Unassembled WGS sequence"/>
</dbReference>
<accession>A0A813MDV6</accession>
<dbReference type="OrthoDB" id="128536at2759"/>
<feature type="compositionally biased region" description="Polar residues" evidence="5">
    <location>
        <begin position="21"/>
        <end position="31"/>
    </location>
</feature>
<evidence type="ECO:0000313" key="6">
    <source>
        <dbReference type="EMBL" id="CAF0712137.1"/>
    </source>
</evidence>
<protein>
    <submittedName>
        <fullName evidence="6">Uncharacterized protein</fullName>
    </submittedName>
</protein>
<dbReference type="AlphaFoldDB" id="A0A813MDV6"/>
<evidence type="ECO:0000256" key="4">
    <source>
        <dbReference type="ARBA" id="ARBA00038402"/>
    </source>
</evidence>
<dbReference type="InterPro" id="IPR007175">
    <property type="entry name" value="Rpr2/Snm1/Rpp21"/>
</dbReference>
<feature type="region of interest" description="Disordered" evidence="5">
    <location>
        <begin position="1"/>
        <end position="65"/>
    </location>
</feature>
<keyword evidence="3" id="KW-0862">Zinc</keyword>
<comment type="similarity">
    <text evidence="4">Belongs to the eukaryotic/archaeal RNase P protein component 4 family.</text>
</comment>
<dbReference type="Gene3D" id="6.20.50.20">
    <property type="match status" value="1"/>
</dbReference>
<dbReference type="GO" id="GO:0005655">
    <property type="term" value="C:nucleolar ribonuclease P complex"/>
    <property type="evidence" value="ECO:0007669"/>
    <property type="project" value="TreeGrafter"/>
</dbReference>
<dbReference type="PANTHER" id="PTHR14742">
    <property type="entry name" value="RIBONUCLEASE P SUBUNIT P21"/>
    <property type="match status" value="1"/>
</dbReference>
<organism evidence="6 7">
    <name type="scientific">Brachionus calyciflorus</name>
    <dbReference type="NCBI Taxonomy" id="104777"/>
    <lineage>
        <taxon>Eukaryota</taxon>
        <taxon>Metazoa</taxon>
        <taxon>Spiralia</taxon>
        <taxon>Gnathifera</taxon>
        <taxon>Rotifera</taxon>
        <taxon>Eurotatoria</taxon>
        <taxon>Monogononta</taxon>
        <taxon>Pseudotrocha</taxon>
        <taxon>Ploima</taxon>
        <taxon>Brachionidae</taxon>
        <taxon>Brachionus</taxon>
    </lineage>
</organism>
<keyword evidence="2" id="KW-0479">Metal-binding</keyword>
<keyword evidence="1" id="KW-0819">tRNA processing</keyword>
<comment type="caution">
    <text evidence="6">The sequence shown here is derived from an EMBL/GenBank/DDBJ whole genome shotgun (WGS) entry which is preliminary data.</text>
</comment>
<evidence type="ECO:0000256" key="5">
    <source>
        <dbReference type="SAM" id="MobiDB-lite"/>
    </source>
</evidence>
<feature type="compositionally biased region" description="Low complexity" evidence="5">
    <location>
        <begin position="50"/>
        <end position="60"/>
    </location>
</feature>
<evidence type="ECO:0000313" key="7">
    <source>
        <dbReference type="Proteomes" id="UP000663879"/>
    </source>
</evidence>
<dbReference type="GO" id="GO:0008033">
    <property type="term" value="P:tRNA processing"/>
    <property type="evidence" value="ECO:0007669"/>
    <property type="project" value="UniProtKB-KW"/>
</dbReference>
<proteinExistence type="inferred from homology"/>
<evidence type="ECO:0000256" key="2">
    <source>
        <dbReference type="ARBA" id="ARBA00022723"/>
    </source>
</evidence>
<reference evidence="6" key="1">
    <citation type="submission" date="2021-02" db="EMBL/GenBank/DDBJ databases">
        <authorList>
            <person name="Nowell W R."/>
        </authorList>
    </citation>
    <scope>NUCLEOTIDE SEQUENCE</scope>
    <source>
        <strain evidence="6">Ploen Becks lab</strain>
    </source>
</reference>
<dbReference type="Pfam" id="PF04032">
    <property type="entry name" value="Rpr2"/>
    <property type="match status" value="1"/>
</dbReference>
<evidence type="ECO:0000256" key="3">
    <source>
        <dbReference type="ARBA" id="ARBA00022833"/>
    </source>
</evidence>
<evidence type="ECO:0000256" key="1">
    <source>
        <dbReference type="ARBA" id="ARBA00022694"/>
    </source>
</evidence>